<dbReference type="VEuPathDB" id="VectorBase:CSON014086"/>
<keyword evidence="5" id="KW-0687">Ribonucleoprotein</keyword>
<dbReference type="FunFam" id="3.40.1370.10:FF:000005">
    <property type="entry name" value="39S ribosomal protein L4, mitochondrial"/>
    <property type="match status" value="1"/>
</dbReference>
<reference evidence="10" key="2">
    <citation type="submission" date="2018-07" db="EMBL/GenBank/DDBJ databases">
        <authorList>
            <person name="Quirk P.G."/>
            <person name="Krulwich T.A."/>
        </authorList>
    </citation>
    <scope>NUCLEOTIDE SEQUENCE</scope>
</reference>
<proteinExistence type="inferred from homology"/>
<organism evidence="10">
    <name type="scientific">Culicoides sonorensis</name>
    <name type="common">Biting midge</name>
    <dbReference type="NCBI Taxonomy" id="179676"/>
    <lineage>
        <taxon>Eukaryota</taxon>
        <taxon>Metazoa</taxon>
        <taxon>Ecdysozoa</taxon>
        <taxon>Arthropoda</taxon>
        <taxon>Hexapoda</taxon>
        <taxon>Insecta</taxon>
        <taxon>Pterygota</taxon>
        <taxon>Neoptera</taxon>
        <taxon>Endopterygota</taxon>
        <taxon>Diptera</taxon>
        <taxon>Nematocera</taxon>
        <taxon>Chironomoidea</taxon>
        <taxon>Ceratopogonidae</taxon>
        <taxon>Ceratopogoninae</taxon>
        <taxon>Culicoides</taxon>
        <taxon>Monoculicoides</taxon>
    </lineage>
</organism>
<dbReference type="Pfam" id="PF00573">
    <property type="entry name" value="Ribosomal_L4"/>
    <property type="match status" value="1"/>
</dbReference>
<reference evidence="9" key="1">
    <citation type="submission" date="2018-04" db="EMBL/GenBank/DDBJ databases">
        <authorList>
            <person name="Go L.Y."/>
            <person name="Mitchell J.A."/>
        </authorList>
    </citation>
    <scope>NUCLEOTIDE SEQUENCE</scope>
    <source>
        <tissue evidence="9">Whole organism</tissue>
    </source>
</reference>
<protein>
    <recommendedName>
        <fullName evidence="6">Large ribosomal subunit protein uL4m</fullName>
    </recommendedName>
    <alternativeName>
        <fullName evidence="7">39S ribosomal protein L4, mitochondrial</fullName>
    </alternativeName>
</protein>
<dbReference type="GO" id="GO:0005840">
    <property type="term" value="C:ribosome"/>
    <property type="evidence" value="ECO:0007669"/>
    <property type="project" value="UniProtKB-KW"/>
</dbReference>
<feature type="region of interest" description="Disordered" evidence="8">
    <location>
        <begin position="103"/>
        <end position="123"/>
    </location>
</feature>
<keyword evidence="4" id="KW-0496">Mitochondrion</keyword>
<evidence type="ECO:0000256" key="3">
    <source>
        <dbReference type="ARBA" id="ARBA00022980"/>
    </source>
</evidence>
<evidence type="ECO:0000313" key="9">
    <source>
        <dbReference type="EMBL" id="SSX06669.1"/>
    </source>
</evidence>
<dbReference type="Gene3D" id="3.40.1370.10">
    <property type="match status" value="1"/>
</dbReference>
<dbReference type="SUPFAM" id="SSF52166">
    <property type="entry name" value="Ribosomal protein L4"/>
    <property type="match status" value="1"/>
</dbReference>
<dbReference type="GO" id="GO:0006412">
    <property type="term" value="P:translation"/>
    <property type="evidence" value="ECO:0007669"/>
    <property type="project" value="InterPro"/>
</dbReference>
<evidence type="ECO:0000256" key="2">
    <source>
        <dbReference type="ARBA" id="ARBA00010528"/>
    </source>
</evidence>
<dbReference type="GO" id="GO:0005743">
    <property type="term" value="C:mitochondrial inner membrane"/>
    <property type="evidence" value="ECO:0007669"/>
    <property type="project" value="UniProtKB-ARBA"/>
</dbReference>
<dbReference type="InterPro" id="IPR002136">
    <property type="entry name" value="Ribosomal_uL4"/>
</dbReference>
<evidence type="ECO:0000313" key="10">
    <source>
        <dbReference type="EMBL" id="SSX27015.1"/>
    </source>
</evidence>
<dbReference type="GO" id="GO:0003735">
    <property type="term" value="F:structural constituent of ribosome"/>
    <property type="evidence" value="ECO:0007669"/>
    <property type="project" value="InterPro"/>
</dbReference>
<evidence type="ECO:0000256" key="5">
    <source>
        <dbReference type="ARBA" id="ARBA00023274"/>
    </source>
</evidence>
<dbReference type="GO" id="GO:1990904">
    <property type="term" value="C:ribonucleoprotein complex"/>
    <property type="evidence" value="ECO:0007669"/>
    <property type="project" value="UniProtKB-KW"/>
</dbReference>
<evidence type="ECO:0000256" key="6">
    <source>
        <dbReference type="ARBA" id="ARBA00040565"/>
    </source>
</evidence>
<dbReference type="EMBL" id="UFQS01000758">
    <property type="protein sequence ID" value="SSX06669.1"/>
    <property type="molecule type" value="Genomic_DNA"/>
</dbReference>
<dbReference type="InterPro" id="IPR013005">
    <property type="entry name" value="Ribosomal_uL4-like"/>
</dbReference>
<dbReference type="OMA" id="WIENTDA"/>
<evidence type="ECO:0000256" key="8">
    <source>
        <dbReference type="SAM" id="MobiDB-lite"/>
    </source>
</evidence>
<dbReference type="PANTHER" id="PTHR10746">
    <property type="entry name" value="50S RIBOSOMAL PROTEIN L4"/>
    <property type="match status" value="1"/>
</dbReference>
<keyword evidence="3" id="KW-0689">Ribosomal protein</keyword>
<dbReference type="PANTHER" id="PTHR10746:SF6">
    <property type="entry name" value="LARGE RIBOSOMAL SUBUNIT PROTEIN UL4M"/>
    <property type="match status" value="1"/>
</dbReference>
<name>A0A336M9T7_CULSO</name>
<gene>
    <name evidence="10" type="primary">CSON014086</name>
</gene>
<accession>A0A336M9T7</accession>
<evidence type="ECO:0000256" key="7">
    <source>
        <dbReference type="ARBA" id="ARBA00082711"/>
    </source>
</evidence>
<dbReference type="InterPro" id="IPR023574">
    <property type="entry name" value="Ribosomal_uL4_dom_sf"/>
</dbReference>
<dbReference type="AlphaFoldDB" id="A0A336M9T7"/>
<dbReference type="EMBL" id="UFQT01000758">
    <property type="protein sequence ID" value="SSX27015.1"/>
    <property type="molecule type" value="Genomic_DNA"/>
</dbReference>
<dbReference type="NCBIfam" id="TIGR03953">
    <property type="entry name" value="rplD_bact"/>
    <property type="match status" value="1"/>
</dbReference>
<comment type="similarity">
    <text evidence="2">Belongs to the universal ribosomal protein uL4 family.</text>
</comment>
<evidence type="ECO:0000256" key="1">
    <source>
        <dbReference type="ARBA" id="ARBA00004173"/>
    </source>
</evidence>
<sequence length="276" mass="31747">MLNIIRKLQKTVISSGRQFSTITSQLTSTTEEKRSPFNNTCIRPFREIWVENVDTPEQKNLEIIELHPEIYATMPRVDIIHENIDWQRKYRFVSYAHTKTRNEVRGGGRKPWPQKGGGRARHGSIRSPLFKGGGVIHGPRSPTTHFYMLPYFTRVLGLTSTLSVKLAQDDLHVIKDLNIPTDEPKFLQDLIKERCWGPSCLFVDDLDIIPENIALAMEDLGHVNFVPVYGLNVYMMLKHETLILTKSAALTIQEKLLQQLNKNDGRAVMKRFRPNQ</sequence>
<comment type="subcellular location">
    <subcellularLocation>
        <location evidence="1">Mitochondrion</location>
    </subcellularLocation>
</comment>
<evidence type="ECO:0000256" key="4">
    <source>
        <dbReference type="ARBA" id="ARBA00023128"/>
    </source>
</evidence>